<dbReference type="PANTHER" id="PTHR30146:SF109">
    <property type="entry name" value="HTH-TYPE TRANSCRIPTIONAL REGULATOR GALS"/>
    <property type="match status" value="1"/>
</dbReference>
<feature type="domain" description="HTH lacI-type" evidence="4">
    <location>
        <begin position="16"/>
        <end position="69"/>
    </location>
</feature>
<dbReference type="Gene3D" id="1.10.260.40">
    <property type="entry name" value="lambda repressor-like DNA-binding domains"/>
    <property type="match status" value="1"/>
</dbReference>
<name>A0A841BSR8_9ACTN</name>
<dbReference type="AlphaFoldDB" id="A0A841BSR8"/>
<keyword evidence="6" id="KW-1185">Reference proteome</keyword>
<dbReference type="Proteomes" id="UP000587527">
    <property type="component" value="Unassembled WGS sequence"/>
</dbReference>
<dbReference type="InterPro" id="IPR028082">
    <property type="entry name" value="Peripla_BP_I"/>
</dbReference>
<dbReference type="GO" id="GO:0003700">
    <property type="term" value="F:DNA-binding transcription factor activity"/>
    <property type="evidence" value="ECO:0007669"/>
    <property type="project" value="TreeGrafter"/>
</dbReference>
<proteinExistence type="predicted"/>
<comment type="caution">
    <text evidence="5">The sequence shown here is derived from an EMBL/GenBank/DDBJ whole genome shotgun (WGS) entry which is preliminary data.</text>
</comment>
<evidence type="ECO:0000313" key="5">
    <source>
        <dbReference type="EMBL" id="MBB5869782.1"/>
    </source>
</evidence>
<dbReference type="Pfam" id="PF00356">
    <property type="entry name" value="LacI"/>
    <property type="match status" value="1"/>
</dbReference>
<reference evidence="5 6" key="1">
    <citation type="submission" date="2020-08" db="EMBL/GenBank/DDBJ databases">
        <title>Sequencing the genomes of 1000 actinobacteria strains.</title>
        <authorList>
            <person name="Klenk H.-P."/>
        </authorList>
    </citation>
    <scope>NUCLEOTIDE SEQUENCE [LARGE SCALE GENOMIC DNA]</scope>
    <source>
        <strain evidence="5 6">DSM 45362</strain>
    </source>
</reference>
<dbReference type="GO" id="GO:0000976">
    <property type="term" value="F:transcription cis-regulatory region binding"/>
    <property type="evidence" value="ECO:0007669"/>
    <property type="project" value="TreeGrafter"/>
</dbReference>
<gene>
    <name evidence="5" type="ORF">F4553_003161</name>
</gene>
<keyword evidence="2" id="KW-0238">DNA-binding</keyword>
<dbReference type="PANTHER" id="PTHR30146">
    <property type="entry name" value="LACI-RELATED TRANSCRIPTIONAL REPRESSOR"/>
    <property type="match status" value="1"/>
</dbReference>
<keyword evidence="3" id="KW-0804">Transcription</keyword>
<dbReference type="RefSeq" id="WP_184836652.1">
    <property type="nucleotide sequence ID" value="NZ_JACHMN010000002.1"/>
</dbReference>
<dbReference type="EMBL" id="JACHMN010000002">
    <property type="protein sequence ID" value="MBB5869782.1"/>
    <property type="molecule type" value="Genomic_DNA"/>
</dbReference>
<dbReference type="Gene3D" id="3.40.50.2300">
    <property type="match status" value="2"/>
</dbReference>
<dbReference type="SUPFAM" id="SSF53822">
    <property type="entry name" value="Periplasmic binding protein-like I"/>
    <property type="match status" value="1"/>
</dbReference>
<dbReference type="CDD" id="cd06267">
    <property type="entry name" value="PBP1_LacI_sugar_binding-like"/>
    <property type="match status" value="1"/>
</dbReference>
<dbReference type="SUPFAM" id="SSF47413">
    <property type="entry name" value="lambda repressor-like DNA-binding domains"/>
    <property type="match status" value="1"/>
</dbReference>
<dbReference type="InterPro" id="IPR046335">
    <property type="entry name" value="LacI/GalR-like_sensor"/>
</dbReference>
<dbReference type="SMART" id="SM00354">
    <property type="entry name" value="HTH_LACI"/>
    <property type="match status" value="1"/>
</dbReference>
<dbReference type="CDD" id="cd01392">
    <property type="entry name" value="HTH_LacI"/>
    <property type="match status" value="1"/>
</dbReference>
<dbReference type="InterPro" id="IPR010982">
    <property type="entry name" value="Lambda_DNA-bd_dom_sf"/>
</dbReference>
<keyword evidence="1" id="KW-0805">Transcription regulation</keyword>
<evidence type="ECO:0000256" key="3">
    <source>
        <dbReference type="ARBA" id="ARBA00023163"/>
    </source>
</evidence>
<dbReference type="PROSITE" id="PS50932">
    <property type="entry name" value="HTH_LACI_2"/>
    <property type="match status" value="1"/>
</dbReference>
<protein>
    <submittedName>
        <fullName evidence="5">LacI family transcriptional regulator</fullName>
    </submittedName>
</protein>
<dbReference type="Pfam" id="PF13377">
    <property type="entry name" value="Peripla_BP_3"/>
    <property type="match status" value="1"/>
</dbReference>
<evidence type="ECO:0000256" key="2">
    <source>
        <dbReference type="ARBA" id="ARBA00023125"/>
    </source>
</evidence>
<evidence type="ECO:0000256" key="1">
    <source>
        <dbReference type="ARBA" id="ARBA00023015"/>
    </source>
</evidence>
<accession>A0A841BSR8</accession>
<organism evidence="5 6">
    <name type="scientific">Allocatelliglobosispora scoriae</name>
    <dbReference type="NCBI Taxonomy" id="643052"/>
    <lineage>
        <taxon>Bacteria</taxon>
        <taxon>Bacillati</taxon>
        <taxon>Actinomycetota</taxon>
        <taxon>Actinomycetes</taxon>
        <taxon>Micromonosporales</taxon>
        <taxon>Micromonosporaceae</taxon>
        <taxon>Allocatelliglobosispora</taxon>
    </lineage>
</organism>
<evidence type="ECO:0000259" key="4">
    <source>
        <dbReference type="PROSITE" id="PS50932"/>
    </source>
</evidence>
<dbReference type="InterPro" id="IPR000843">
    <property type="entry name" value="HTH_LacI"/>
</dbReference>
<sequence length="347" mass="36754">MGRKRFRLGHDHGGRVTVRTVADIAGVSIASASRVLNGLGGSPELSARVRSAAERVGYVPNAIARSLQAQRTGLIGIAVPDIGNPIFIQMVRQAERVISDSGRQLLLHATKGDAAGEVELLRGLARRYVDGLILSTIKVTEAHHAILSQVAVPVVVTGQLLGDVPVDNVWADNTAGVQLAIEHFVQSGRRRIAFVNGPLDTIPGSVRDVAYRSSVAAAGLAVDDDLIENGDFTFAAGLDGTRRLLDRVRPDAILCGNDLIAAGTLHALLASGIRVPTEVAIIGMDNTALAELTFPRLTSVDLGGGERGRMAARMLLDRLETPDLPPRHESIVPFLAVRDTTVPNGDL</sequence>
<evidence type="ECO:0000313" key="6">
    <source>
        <dbReference type="Proteomes" id="UP000587527"/>
    </source>
</evidence>